<organism evidence="8">
    <name type="scientific">Sesamum calycinum</name>
    <dbReference type="NCBI Taxonomy" id="2727403"/>
    <lineage>
        <taxon>Eukaryota</taxon>
        <taxon>Viridiplantae</taxon>
        <taxon>Streptophyta</taxon>
        <taxon>Embryophyta</taxon>
        <taxon>Tracheophyta</taxon>
        <taxon>Spermatophyta</taxon>
        <taxon>Magnoliopsida</taxon>
        <taxon>eudicotyledons</taxon>
        <taxon>Gunneridae</taxon>
        <taxon>Pentapetalae</taxon>
        <taxon>asterids</taxon>
        <taxon>lamiids</taxon>
        <taxon>Lamiales</taxon>
        <taxon>Pedaliaceae</taxon>
        <taxon>Sesamum</taxon>
    </lineage>
</organism>
<dbReference type="AlphaFoldDB" id="A0AAW2PLC8"/>
<keyword evidence="5" id="KW-0378">Hydrolase</keyword>
<accession>A0AAW2PLC8</accession>
<comment type="similarity">
    <text evidence="2">Belongs to the PPase family.</text>
</comment>
<dbReference type="Pfam" id="PF00719">
    <property type="entry name" value="Pyrophosphatase"/>
    <property type="match status" value="1"/>
</dbReference>
<reference evidence="8" key="2">
    <citation type="journal article" date="2024" name="Plant">
        <title>Genomic evolution and insights into agronomic trait innovations of Sesamum species.</title>
        <authorList>
            <person name="Miao H."/>
            <person name="Wang L."/>
            <person name="Qu L."/>
            <person name="Liu H."/>
            <person name="Sun Y."/>
            <person name="Le M."/>
            <person name="Wang Q."/>
            <person name="Wei S."/>
            <person name="Zheng Y."/>
            <person name="Lin W."/>
            <person name="Duan Y."/>
            <person name="Cao H."/>
            <person name="Xiong S."/>
            <person name="Wang X."/>
            <person name="Wei L."/>
            <person name="Li C."/>
            <person name="Ma Q."/>
            <person name="Ju M."/>
            <person name="Zhao R."/>
            <person name="Li G."/>
            <person name="Mu C."/>
            <person name="Tian Q."/>
            <person name="Mei H."/>
            <person name="Zhang T."/>
            <person name="Gao T."/>
            <person name="Zhang H."/>
        </authorList>
    </citation>
    <scope>NUCLEOTIDE SEQUENCE</scope>
    <source>
        <strain evidence="8">KEN8</strain>
    </source>
</reference>
<name>A0AAW2PLC8_9LAMI</name>
<gene>
    <name evidence="8" type="ORF">Scaly_1383100</name>
</gene>
<dbReference type="GO" id="GO:0005737">
    <property type="term" value="C:cytoplasm"/>
    <property type="evidence" value="ECO:0007669"/>
    <property type="project" value="InterPro"/>
</dbReference>
<dbReference type="GO" id="GO:0006796">
    <property type="term" value="P:phosphate-containing compound metabolic process"/>
    <property type="evidence" value="ECO:0007669"/>
    <property type="project" value="InterPro"/>
</dbReference>
<dbReference type="Gene3D" id="3.90.80.10">
    <property type="entry name" value="Inorganic pyrophosphatase"/>
    <property type="match status" value="2"/>
</dbReference>
<dbReference type="EMBL" id="JACGWM010000008">
    <property type="protein sequence ID" value="KAL0356974.1"/>
    <property type="molecule type" value="Genomic_DNA"/>
</dbReference>
<reference evidence="8" key="1">
    <citation type="submission" date="2020-06" db="EMBL/GenBank/DDBJ databases">
        <authorList>
            <person name="Li T."/>
            <person name="Hu X."/>
            <person name="Zhang T."/>
            <person name="Song X."/>
            <person name="Zhang H."/>
            <person name="Dai N."/>
            <person name="Sheng W."/>
            <person name="Hou X."/>
            <person name="Wei L."/>
        </authorList>
    </citation>
    <scope>NUCLEOTIDE SEQUENCE</scope>
    <source>
        <strain evidence="8">KEN8</strain>
        <tissue evidence="8">Leaf</tissue>
    </source>
</reference>
<evidence type="ECO:0000256" key="6">
    <source>
        <dbReference type="ARBA" id="ARBA00022842"/>
    </source>
</evidence>
<sequence>MAATRVMASASSAFSGTVLTRSPLRGKPQSLSICFRNNRVLAQRRRLFTCTAIYNHEVQTREEGQPETLDYRVFFLDNSGKKISPWHDVPLHLGDGVFNFIVEIPKESSAKMEVATDEHFTPIKQDTKKGKLRYYPYNINWNYGLLPQTWEDPSLANAEVEGAFGDNDPGMILSFSTLTILCSKGTLTAIRDWFRDYKIPDGKPANKFGLGNKPANKDYALKVITETNESWAKLVKRSIPAGELSLV</sequence>
<evidence type="ECO:0000256" key="5">
    <source>
        <dbReference type="ARBA" id="ARBA00022801"/>
    </source>
</evidence>
<comment type="cofactor">
    <cofactor evidence="1">
        <name>Mg(2+)</name>
        <dbReference type="ChEBI" id="CHEBI:18420"/>
    </cofactor>
</comment>
<evidence type="ECO:0000256" key="3">
    <source>
        <dbReference type="ARBA" id="ARBA00012146"/>
    </source>
</evidence>
<dbReference type="EC" id="3.6.1.1" evidence="3"/>
<proteinExistence type="inferred from homology"/>
<evidence type="ECO:0000256" key="4">
    <source>
        <dbReference type="ARBA" id="ARBA00022723"/>
    </source>
</evidence>
<dbReference type="GO" id="GO:0000287">
    <property type="term" value="F:magnesium ion binding"/>
    <property type="evidence" value="ECO:0007669"/>
    <property type="project" value="InterPro"/>
</dbReference>
<evidence type="ECO:0000256" key="7">
    <source>
        <dbReference type="ARBA" id="ARBA00047820"/>
    </source>
</evidence>
<protein>
    <recommendedName>
        <fullName evidence="3">inorganic diphosphatase</fullName>
        <ecNumber evidence="3">3.6.1.1</ecNumber>
    </recommendedName>
</protein>
<comment type="catalytic activity">
    <reaction evidence="7">
        <text>diphosphate + H2O = 2 phosphate + H(+)</text>
        <dbReference type="Rhea" id="RHEA:24576"/>
        <dbReference type="ChEBI" id="CHEBI:15377"/>
        <dbReference type="ChEBI" id="CHEBI:15378"/>
        <dbReference type="ChEBI" id="CHEBI:33019"/>
        <dbReference type="ChEBI" id="CHEBI:43474"/>
        <dbReference type="EC" id="3.6.1.1"/>
    </reaction>
</comment>
<comment type="caution">
    <text evidence="8">The sequence shown here is derived from an EMBL/GenBank/DDBJ whole genome shotgun (WGS) entry which is preliminary data.</text>
</comment>
<keyword evidence="4" id="KW-0479">Metal-binding</keyword>
<dbReference type="SUPFAM" id="SSF50324">
    <property type="entry name" value="Inorganic pyrophosphatase"/>
    <property type="match status" value="1"/>
</dbReference>
<dbReference type="PANTHER" id="PTHR10286">
    <property type="entry name" value="INORGANIC PYROPHOSPHATASE"/>
    <property type="match status" value="1"/>
</dbReference>
<dbReference type="InterPro" id="IPR036649">
    <property type="entry name" value="Pyrophosphatase_sf"/>
</dbReference>
<evidence type="ECO:0000313" key="8">
    <source>
        <dbReference type="EMBL" id="KAL0356974.1"/>
    </source>
</evidence>
<dbReference type="InterPro" id="IPR008162">
    <property type="entry name" value="Pyrophosphatase"/>
</dbReference>
<dbReference type="GO" id="GO:0004427">
    <property type="term" value="F:inorganic diphosphate phosphatase activity"/>
    <property type="evidence" value="ECO:0007669"/>
    <property type="project" value="UniProtKB-EC"/>
</dbReference>
<evidence type="ECO:0000256" key="2">
    <source>
        <dbReference type="ARBA" id="ARBA00006220"/>
    </source>
</evidence>
<evidence type="ECO:0000256" key="1">
    <source>
        <dbReference type="ARBA" id="ARBA00001946"/>
    </source>
</evidence>
<keyword evidence="6" id="KW-0460">Magnesium</keyword>